<evidence type="ECO:0000313" key="1">
    <source>
        <dbReference type="EMBL" id="OGL82028.1"/>
    </source>
</evidence>
<name>A0A1F7UWE1_9BACT</name>
<comment type="caution">
    <text evidence="1">The sequence shown here is derived from an EMBL/GenBank/DDBJ whole genome shotgun (WGS) entry which is preliminary data.</text>
</comment>
<evidence type="ECO:0000313" key="2">
    <source>
        <dbReference type="Proteomes" id="UP000176897"/>
    </source>
</evidence>
<reference evidence="1 2" key="1">
    <citation type="journal article" date="2016" name="Nat. Commun.">
        <title>Thousands of microbial genomes shed light on interconnected biogeochemical processes in an aquifer system.</title>
        <authorList>
            <person name="Anantharaman K."/>
            <person name="Brown C.T."/>
            <person name="Hug L.A."/>
            <person name="Sharon I."/>
            <person name="Castelle C.J."/>
            <person name="Probst A.J."/>
            <person name="Thomas B.C."/>
            <person name="Singh A."/>
            <person name="Wilkins M.J."/>
            <person name="Karaoz U."/>
            <person name="Brodie E.L."/>
            <person name="Williams K.H."/>
            <person name="Hubbard S.S."/>
            <person name="Banfield J.F."/>
        </authorList>
    </citation>
    <scope>NUCLEOTIDE SEQUENCE [LARGE SCALE GENOMIC DNA]</scope>
</reference>
<dbReference type="STRING" id="1802401.A3B21_04905"/>
<dbReference type="EMBL" id="MGEJ01000001">
    <property type="protein sequence ID" value="OGL82028.1"/>
    <property type="molecule type" value="Genomic_DNA"/>
</dbReference>
<dbReference type="Proteomes" id="UP000176897">
    <property type="component" value="Unassembled WGS sequence"/>
</dbReference>
<organism evidence="1 2">
    <name type="scientific">Candidatus Uhrbacteria bacterium RIFCSPLOWO2_01_FULL_47_24</name>
    <dbReference type="NCBI Taxonomy" id="1802401"/>
    <lineage>
        <taxon>Bacteria</taxon>
        <taxon>Candidatus Uhriibacteriota</taxon>
    </lineage>
</organism>
<proteinExistence type="predicted"/>
<dbReference type="AlphaFoldDB" id="A0A1F7UWE1"/>
<sequence length="82" mass="9218">MFNVSILRHKSQEAASAASWEYLKNFSFLLLQNMVPAQILFERGSLRFLSGEPTCASPRLRQGECFSTGSFAVLIRAAEPHR</sequence>
<protein>
    <submittedName>
        <fullName evidence="1">Uncharacterized protein</fullName>
    </submittedName>
</protein>
<accession>A0A1F7UWE1</accession>
<gene>
    <name evidence="1" type="ORF">A3B21_04905</name>
</gene>